<protein>
    <submittedName>
        <fullName evidence="2">Uncharacterized protein</fullName>
    </submittedName>
</protein>
<organism evidence="2 3">
    <name type="scientific">Fasciola gigantica</name>
    <name type="common">Giant liver fluke</name>
    <dbReference type="NCBI Taxonomy" id="46835"/>
    <lineage>
        <taxon>Eukaryota</taxon>
        <taxon>Metazoa</taxon>
        <taxon>Spiralia</taxon>
        <taxon>Lophotrochozoa</taxon>
        <taxon>Platyhelminthes</taxon>
        <taxon>Trematoda</taxon>
        <taxon>Digenea</taxon>
        <taxon>Plagiorchiida</taxon>
        <taxon>Echinostomata</taxon>
        <taxon>Echinostomatoidea</taxon>
        <taxon>Fasciolidae</taxon>
        <taxon>Fasciola</taxon>
    </lineage>
</organism>
<proteinExistence type="predicted"/>
<evidence type="ECO:0000313" key="2">
    <source>
        <dbReference type="EMBL" id="TPP61647.1"/>
    </source>
</evidence>
<dbReference type="EMBL" id="SUNJ01007901">
    <property type="protein sequence ID" value="TPP61647.1"/>
    <property type="molecule type" value="Genomic_DNA"/>
</dbReference>
<dbReference type="AlphaFoldDB" id="A0A504YUJ7"/>
<keyword evidence="3" id="KW-1185">Reference proteome</keyword>
<comment type="caution">
    <text evidence="2">The sequence shown here is derived from an EMBL/GenBank/DDBJ whole genome shotgun (WGS) entry which is preliminary data.</text>
</comment>
<gene>
    <name evidence="2" type="ORF">FGIG_10548</name>
</gene>
<feature type="signal peptide" evidence="1">
    <location>
        <begin position="1"/>
        <end position="17"/>
    </location>
</feature>
<reference evidence="2 3" key="1">
    <citation type="submission" date="2019-04" db="EMBL/GenBank/DDBJ databases">
        <title>Annotation for the trematode Fasciola gigantica.</title>
        <authorList>
            <person name="Choi Y.-J."/>
        </authorList>
    </citation>
    <scope>NUCLEOTIDE SEQUENCE [LARGE SCALE GENOMIC DNA]</scope>
    <source>
        <strain evidence="2">Uganda_cow_1</strain>
    </source>
</reference>
<name>A0A504YUJ7_FASGI</name>
<evidence type="ECO:0000313" key="3">
    <source>
        <dbReference type="Proteomes" id="UP000316759"/>
    </source>
</evidence>
<accession>A0A504YUJ7</accession>
<dbReference type="Proteomes" id="UP000316759">
    <property type="component" value="Unassembled WGS sequence"/>
</dbReference>
<sequence>MIYPLLGLINLLLLVRGQSDVVFSAHGDSGEIVIEWDLPEKSTGSYVVYVERPNDTTSTIGPVQLGNRIGRWTVFASQCGVYEVNLMRDTLLVNRSTVEFKGETIHPHWVHVSFALYDGRVLYVEIEKKVRSLVIKDPSTEISVSIDGSSYLAETTIVPLSVRADSGPWFKITRTGPIITRFAATSPSRTVLDAEFITSGHCPLLFTINGHERFQGKIRQHFGSPLLIKATEKTGAFIEPKESGLYKVTIHYEIYNDPGCGGRAMALIPVADRDQIKISKAVNRNIDFEGLELRRSVLAEFVVDSIKILMFPSIFKGNKISVRFAPSASGETLELKLLVNNNCFVPLYWISLTPEGRPPIGWSINSSTVALPNVVCAPCVVTVSAINSTLPVQSSDPFTLWFGQSKRQPKSFLFFEFSAVLGASAR</sequence>
<feature type="chain" id="PRO_5021243890" evidence="1">
    <location>
        <begin position="18"/>
        <end position="426"/>
    </location>
</feature>
<keyword evidence="1" id="KW-0732">Signal</keyword>
<evidence type="ECO:0000256" key="1">
    <source>
        <dbReference type="SAM" id="SignalP"/>
    </source>
</evidence>
<dbReference type="OrthoDB" id="6325580at2759"/>